<dbReference type="AlphaFoldDB" id="A9HQA7"/>
<reference evidence="1 2" key="1">
    <citation type="journal article" date="2009" name="BMC Genomics">
        <title>Complete genome sequence of the sugarcane nitrogen-fixing endophyte Gluconacetobacter diazotrophicus Pal5.</title>
        <authorList>
            <person name="Bertalan M."/>
            <person name="Albano R."/>
            <person name="Padua V."/>
            <person name="Rouws L."/>
            <person name="Rojas C."/>
            <person name="Hemerly A."/>
            <person name="Teixeira K."/>
            <person name="Schwab S."/>
            <person name="Araujo J."/>
            <person name="Oliveira A."/>
            <person name="Franca L."/>
            <person name="Magalhaes V."/>
            <person name="Alqueres S."/>
            <person name="Cardoso A."/>
            <person name="Almeida W."/>
            <person name="Loureiro M.M."/>
            <person name="Nogueira E."/>
            <person name="Cidade D."/>
            <person name="Oliveira D."/>
            <person name="Simao T."/>
            <person name="Macedo J."/>
            <person name="Valadao A."/>
            <person name="Dreschsel M."/>
            <person name="Freitas F."/>
            <person name="Vidal M."/>
            <person name="Guedes H."/>
            <person name="Rodrigues E."/>
            <person name="Meneses C."/>
            <person name="Brioso P."/>
            <person name="Pozzer L."/>
            <person name="Figueiredo D."/>
            <person name="Montano H."/>
            <person name="Junior J."/>
            <person name="Filho G."/>
            <person name="Flores V."/>
            <person name="Ferreira B."/>
            <person name="Branco A."/>
            <person name="Gonzalez P."/>
            <person name="Guillobel H."/>
            <person name="Lemos M."/>
            <person name="Seibel L."/>
            <person name="Macedo J."/>
            <person name="Alves-Ferreira M."/>
            <person name="Sachetto-Martins G."/>
            <person name="Coelho A."/>
            <person name="Santos E."/>
            <person name="Amaral G."/>
            <person name="Neves A."/>
            <person name="Pacheco A.B."/>
            <person name="Carvalho D."/>
            <person name="Lery L."/>
            <person name="Bisch P."/>
            <person name="Rossle S.C."/>
            <person name="Urmenyi T."/>
            <person name="Kruger W.V."/>
            <person name="Martins O."/>
            <person name="Baldani J.I."/>
            <person name="Ferreira P.C."/>
        </authorList>
    </citation>
    <scope>NUCLEOTIDE SEQUENCE [LARGE SCALE GENOMIC DNA]</scope>
    <source>
        <strain evidence="2">ATCC 49037 / DSM 5601 / CCUG 37298 / CIP 103539 / LMG 7603 / PAl5</strain>
    </source>
</reference>
<evidence type="ECO:0000313" key="1">
    <source>
        <dbReference type="EMBL" id="CAP56705.1"/>
    </source>
</evidence>
<proteinExistence type="predicted"/>
<keyword evidence="2" id="KW-1185">Reference proteome</keyword>
<dbReference type="Proteomes" id="UP000001176">
    <property type="component" value="Chromosome"/>
</dbReference>
<organism evidence="1 2">
    <name type="scientific">Gluconacetobacter diazotrophicus (strain ATCC 49037 / DSM 5601 / CCUG 37298 / CIP 103539 / LMG 7603 / PAl5)</name>
    <dbReference type="NCBI Taxonomy" id="272568"/>
    <lineage>
        <taxon>Bacteria</taxon>
        <taxon>Pseudomonadati</taxon>
        <taxon>Pseudomonadota</taxon>
        <taxon>Alphaproteobacteria</taxon>
        <taxon>Acetobacterales</taxon>
        <taxon>Acetobacteraceae</taxon>
        <taxon>Gluconacetobacter</taxon>
    </lineage>
</organism>
<dbReference type="EMBL" id="AM889285">
    <property type="protein sequence ID" value="CAP56705.1"/>
    <property type="molecule type" value="Genomic_DNA"/>
</dbReference>
<evidence type="ECO:0000313" key="2">
    <source>
        <dbReference type="Proteomes" id="UP000001176"/>
    </source>
</evidence>
<sequence length="45" mass="4770">MGCHSVLRENSLSGYAGKKNFLFPSGDGGNCNLSGLADERIRINA</sequence>
<protein>
    <submittedName>
        <fullName evidence="1">Uncharacterized protein</fullName>
    </submittedName>
</protein>
<name>A9HQA7_GLUDA</name>
<accession>A9HQA7</accession>
<gene>
    <name evidence="1" type="ordered locus">GDI2762</name>
</gene>
<dbReference type="KEGG" id="gdi:GDI2762"/>